<comment type="caution">
    <text evidence="5">The sequence shown here is derived from an EMBL/GenBank/DDBJ whole genome shotgun (WGS) entry which is preliminary data.</text>
</comment>
<dbReference type="PANTHER" id="PTHR11829">
    <property type="entry name" value="FORKHEAD BOX PROTEIN"/>
    <property type="match status" value="1"/>
</dbReference>
<keyword evidence="6" id="KW-1185">Reference proteome</keyword>
<evidence type="ECO:0000256" key="3">
    <source>
        <dbReference type="SAM" id="MobiDB-lite"/>
    </source>
</evidence>
<reference evidence="5" key="1">
    <citation type="journal article" date="2021" name="New Phytol.">
        <title>Evolutionary innovations through gain and loss of genes in the ectomycorrhizal Boletales.</title>
        <authorList>
            <person name="Wu G."/>
            <person name="Miyauchi S."/>
            <person name="Morin E."/>
            <person name="Kuo A."/>
            <person name="Drula E."/>
            <person name="Varga T."/>
            <person name="Kohler A."/>
            <person name="Feng B."/>
            <person name="Cao Y."/>
            <person name="Lipzen A."/>
            <person name="Daum C."/>
            <person name="Hundley H."/>
            <person name="Pangilinan J."/>
            <person name="Johnson J."/>
            <person name="Barry K."/>
            <person name="LaButti K."/>
            <person name="Ng V."/>
            <person name="Ahrendt S."/>
            <person name="Min B."/>
            <person name="Choi I.G."/>
            <person name="Park H."/>
            <person name="Plett J.M."/>
            <person name="Magnuson J."/>
            <person name="Spatafora J.W."/>
            <person name="Nagy L.G."/>
            <person name="Henrissat B."/>
            <person name="Grigoriev I.V."/>
            <person name="Yang Z.L."/>
            <person name="Xu J."/>
            <person name="Martin F.M."/>
        </authorList>
    </citation>
    <scope>NUCLEOTIDE SEQUENCE</scope>
    <source>
        <strain evidence="5">KKN 215</strain>
    </source>
</reference>
<feature type="DNA-binding region" description="Fork-head" evidence="2">
    <location>
        <begin position="84"/>
        <end position="175"/>
    </location>
</feature>
<feature type="region of interest" description="Disordered" evidence="3">
    <location>
        <begin position="1"/>
        <end position="56"/>
    </location>
</feature>
<comment type="subcellular location">
    <subcellularLocation>
        <location evidence="2">Nucleus</location>
    </subcellularLocation>
</comment>
<dbReference type="AlphaFoldDB" id="A0A8K0UPX1"/>
<organism evidence="5 6">
    <name type="scientific">Cristinia sonorae</name>
    <dbReference type="NCBI Taxonomy" id="1940300"/>
    <lineage>
        <taxon>Eukaryota</taxon>
        <taxon>Fungi</taxon>
        <taxon>Dikarya</taxon>
        <taxon>Basidiomycota</taxon>
        <taxon>Agaricomycotina</taxon>
        <taxon>Agaricomycetes</taxon>
        <taxon>Agaricomycetidae</taxon>
        <taxon>Agaricales</taxon>
        <taxon>Pleurotineae</taxon>
        <taxon>Stephanosporaceae</taxon>
        <taxon>Cristinia</taxon>
    </lineage>
</organism>
<evidence type="ECO:0000313" key="6">
    <source>
        <dbReference type="Proteomes" id="UP000813824"/>
    </source>
</evidence>
<proteinExistence type="predicted"/>
<dbReference type="EMBL" id="JAEVFJ010000014">
    <property type="protein sequence ID" value="KAH8100809.1"/>
    <property type="molecule type" value="Genomic_DNA"/>
</dbReference>
<dbReference type="PANTHER" id="PTHR11829:SF343">
    <property type="entry name" value="FORK-HEAD DOMAIN-CONTAINING PROTEIN"/>
    <property type="match status" value="1"/>
</dbReference>
<keyword evidence="2" id="KW-0539">Nucleus</keyword>
<keyword evidence="1 2" id="KW-0238">DNA-binding</keyword>
<dbReference type="InterPro" id="IPR036388">
    <property type="entry name" value="WH-like_DNA-bd_sf"/>
</dbReference>
<dbReference type="PROSITE" id="PS50039">
    <property type="entry name" value="FORK_HEAD_3"/>
    <property type="match status" value="1"/>
</dbReference>
<name>A0A8K0UPX1_9AGAR</name>
<protein>
    <recommendedName>
        <fullName evidence="4">Fork-head domain-containing protein</fullName>
    </recommendedName>
</protein>
<dbReference type="InterPro" id="IPR036390">
    <property type="entry name" value="WH_DNA-bd_sf"/>
</dbReference>
<dbReference type="InterPro" id="IPR001766">
    <property type="entry name" value="Fork_head_dom"/>
</dbReference>
<gene>
    <name evidence="5" type="ORF">BXZ70DRAFT_892457</name>
</gene>
<dbReference type="Proteomes" id="UP000813824">
    <property type="component" value="Unassembled WGS sequence"/>
</dbReference>
<dbReference type="GO" id="GO:0000981">
    <property type="term" value="F:DNA-binding transcription factor activity, RNA polymerase II-specific"/>
    <property type="evidence" value="ECO:0007669"/>
    <property type="project" value="TreeGrafter"/>
</dbReference>
<dbReference type="PRINTS" id="PR00053">
    <property type="entry name" value="FORKHEAD"/>
</dbReference>
<dbReference type="Gene3D" id="1.10.10.10">
    <property type="entry name" value="Winged helix-like DNA-binding domain superfamily/Winged helix DNA-binding domain"/>
    <property type="match status" value="1"/>
</dbReference>
<evidence type="ECO:0000313" key="5">
    <source>
        <dbReference type="EMBL" id="KAH8100809.1"/>
    </source>
</evidence>
<accession>A0A8K0UPX1</accession>
<evidence type="ECO:0000256" key="1">
    <source>
        <dbReference type="ARBA" id="ARBA00023125"/>
    </source>
</evidence>
<dbReference type="CDD" id="cd00059">
    <property type="entry name" value="FH_FOX"/>
    <property type="match status" value="1"/>
</dbReference>
<dbReference type="GO" id="GO:0000978">
    <property type="term" value="F:RNA polymerase II cis-regulatory region sequence-specific DNA binding"/>
    <property type="evidence" value="ECO:0007669"/>
    <property type="project" value="TreeGrafter"/>
</dbReference>
<evidence type="ECO:0000256" key="2">
    <source>
        <dbReference type="PROSITE-ProRule" id="PRU00089"/>
    </source>
</evidence>
<dbReference type="OrthoDB" id="5954824at2759"/>
<dbReference type="Pfam" id="PF00250">
    <property type="entry name" value="Forkhead"/>
    <property type="match status" value="1"/>
</dbReference>
<dbReference type="SUPFAM" id="SSF46785">
    <property type="entry name" value="Winged helix' DNA-binding domain"/>
    <property type="match status" value="1"/>
</dbReference>
<dbReference type="InterPro" id="IPR050211">
    <property type="entry name" value="FOX_domain-containing"/>
</dbReference>
<feature type="non-terminal residue" evidence="5">
    <location>
        <position position="1"/>
    </location>
</feature>
<sequence>MYAQPPSRTYKFVPLTYSSPNPSLQEELDLGRTDRRVTTGRPPAQALVPRDSADGTPHLREMLGLGPSDTVDLSSLSDPPPGAKPSYPYPVLIQLAINGSPRKRLTLSEIYSAIEERFEWFKNTDDKAWQGSIRHTLSLKSCFRTISRPITEPGKGNYWIVDFSMGDGNKRPRKR</sequence>
<dbReference type="SMART" id="SM00339">
    <property type="entry name" value="FH"/>
    <property type="match status" value="1"/>
</dbReference>
<evidence type="ECO:0000259" key="4">
    <source>
        <dbReference type="PROSITE" id="PS50039"/>
    </source>
</evidence>
<feature type="domain" description="Fork-head" evidence="4">
    <location>
        <begin position="84"/>
        <end position="175"/>
    </location>
</feature>
<dbReference type="GO" id="GO:0005634">
    <property type="term" value="C:nucleus"/>
    <property type="evidence" value="ECO:0007669"/>
    <property type="project" value="UniProtKB-SubCell"/>
</dbReference>